<gene>
    <name evidence="1" type="ORF">QE152_g35005</name>
</gene>
<dbReference type="Proteomes" id="UP001458880">
    <property type="component" value="Unassembled WGS sequence"/>
</dbReference>
<accession>A0AAW1ISU7</accession>
<organism evidence="1 2">
    <name type="scientific">Popillia japonica</name>
    <name type="common">Japanese beetle</name>
    <dbReference type="NCBI Taxonomy" id="7064"/>
    <lineage>
        <taxon>Eukaryota</taxon>
        <taxon>Metazoa</taxon>
        <taxon>Ecdysozoa</taxon>
        <taxon>Arthropoda</taxon>
        <taxon>Hexapoda</taxon>
        <taxon>Insecta</taxon>
        <taxon>Pterygota</taxon>
        <taxon>Neoptera</taxon>
        <taxon>Endopterygota</taxon>
        <taxon>Coleoptera</taxon>
        <taxon>Polyphaga</taxon>
        <taxon>Scarabaeiformia</taxon>
        <taxon>Scarabaeidae</taxon>
        <taxon>Rutelinae</taxon>
        <taxon>Popillia</taxon>
    </lineage>
</organism>
<sequence length="104" mass="12293">MLVNTYPKEQHLAVTMPGLSLFVGRSADDNCIYCSKRDTVEHTLLDYERWQAERSQLNSQVGKEMQSGTNMINLMVEYSGIWEEVHRYIRDVMSKKEKETRQRY</sequence>
<evidence type="ECO:0000313" key="1">
    <source>
        <dbReference type="EMBL" id="KAK9692672.1"/>
    </source>
</evidence>
<name>A0AAW1ISU7_POPJA</name>
<dbReference type="AlphaFoldDB" id="A0AAW1ISU7"/>
<keyword evidence="2" id="KW-1185">Reference proteome</keyword>
<dbReference type="EMBL" id="JASPKY010000572">
    <property type="protein sequence ID" value="KAK9692672.1"/>
    <property type="molecule type" value="Genomic_DNA"/>
</dbReference>
<protein>
    <submittedName>
        <fullName evidence="1">Uncharacterized protein</fullName>
    </submittedName>
</protein>
<proteinExistence type="predicted"/>
<reference evidence="1 2" key="1">
    <citation type="journal article" date="2024" name="BMC Genomics">
        <title>De novo assembly and annotation of Popillia japonica's genome with initial clues to its potential as an invasive pest.</title>
        <authorList>
            <person name="Cucini C."/>
            <person name="Boschi S."/>
            <person name="Funari R."/>
            <person name="Cardaioli E."/>
            <person name="Iannotti N."/>
            <person name="Marturano G."/>
            <person name="Paoli F."/>
            <person name="Bruttini M."/>
            <person name="Carapelli A."/>
            <person name="Frati F."/>
            <person name="Nardi F."/>
        </authorList>
    </citation>
    <scope>NUCLEOTIDE SEQUENCE [LARGE SCALE GENOMIC DNA]</scope>
    <source>
        <strain evidence="1">DMR45628</strain>
    </source>
</reference>
<comment type="caution">
    <text evidence="1">The sequence shown here is derived from an EMBL/GenBank/DDBJ whole genome shotgun (WGS) entry which is preliminary data.</text>
</comment>
<evidence type="ECO:0000313" key="2">
    <source>
        <dbReference type="Proteomes" id="UP001458880"/>
    </source>
</evidence>